<proteinExistence type="predicted"/>
<accession>A0A183LQ49</accession>
<dbReference type="Proteomes" id="UP000277204">
    <property type="component" value="Unassembled WGS sequence"/>
</dbReference>
<reference evidence="1 2" key="1">
    <citation type="submission" date="2018-11" db="EMBL/GenBank/DDBJ databases">
        <authorList>
            <consortium name="Pathogen Informatics"/>
        </authorList>
    </citation>
    <scope>NUCLEOTIDE SEQUENCE [LARGE SCALE GENOMIC DNA]</scope>
    <source>
        <strain evidence="1 2">Zambia</strain>
    </source>
</reference>
<dbReference type="Gene3D" id="1.10.287.1490">
    <property type="match status" value="1"/>
</dbReference>
<keyword evidence="2" id="KW-1185">Reference proteome</keyword>
<protein>
    <submittedName>
        <fullName evidence="1">Uncharacterized protein</fullName>
    </submittedName>
</protein>
<organism evidence="1 2">
    <name type="scientific">Schistosoma margrebowiei</name>
    <dbReference type="NCBI Taxonomy" id="48269"/>
    <lineage>
        <taxon>Eukaryota</taxon>
        <taxon>Metazoa</taxon>
        <taxon>Spiralia</taxon>
        <taxon>Lophotrochozoa</taxon>
        <taxon>Platyhelminthes</taxon>
        <taxon>Trematoda</taxon>
        <taxon>Digenea</taxon>
        <taxon>Strigeidida</taxon>
        <taxon>Schistosomatoidea</taxon>
        <taxon>Schistosomatidae</taxon>
        <taxon>Schistosoma</taxon>
    </lineage>
</organism>
<evidence type="ECO:0000313" key="2">
    <source>
        <dbReference type="Proteomes" id="UP000277204"/>
    </source>
</evidence>
<evidence type="ECO:0000313" key="1">
    <source>
        <dbReference type="EMBL" id="VDO68549.1"/>
    </source>
</evidence>
<dbReference type="EMBL" id="UZAI01002128">
    <property type="protein sequence ID" value="VDO68549.1"/>
    <property type="molecule type" value="Genomic_DNA"/>
</dbReference>
<name>A0A183LQ49_9TREM</name>
<gene>
    <name evidence="1" type="ORF">SMRZ_LOCUS5924</name>
</gene>
<dbReference type="AlphaFoldDB" id="A0A183LQ49"/>
<sequence>MLHIINRPDDLVNTIRHLAELTTIMIQQKTDLLKQIKMNEMEYQEELLKTKSLIQNEWKMIMDDKITKLNYENADKIQKAVEEVARVESLRQEQLLSVKATIIEELENKLRETRQDSSVVRIQDTASQDSNAGPIHKISWIDESSTLTPLDVGRLSDLQILAEKQIVHETELNEAKEASELLPRLQQEIELKENQIEEMKSQLDQQNQANIKLHEEIEKQCELRWKSELDSYREQVRQHARTICVMEERLVKLTKQLKDTKNEVTKFKRTNTDQTSTIEVLRSDLQGTQAQLSDIKGELPEIQKEEIENVLNDNKKINQELCNTKTQLINLKDSLEQMNEKLYEKDEHIKRLQITIQELTNSKHEYEYKIKHLQETINDEREKLAHHHHHNEPINASSKLTQELINLGNECKGERHHEIIDKQREALSQLRQRLRDQYMYISPKGNTESDELILQISKLKRENAELRSKAVLAEVVPSIKALTNNSTLALIDFKNGDDDQVTGQKSANMDHIGLRNAMDALYTSEECYLNLARSISSRLDLDRLPGQRSLIQVPKIERETVRKERQNTIQLLSQRIEILKDQLQHKENLLNEYERDMSRLKLDFFQSPPLDLTLADAKGEQLDQFISELRSKETEIQLLRQSLDRTREALLNEQRSVAAFKKSRVSFDCKHMLAFGQCIIHYNHTAGYTN</sequence>